<proteinExistence type="predicted"/>
<keyword evidence="3" id="KW-1185">Reference proteome</keyword>
<comment type="caution">
    <text evidence="2">The sequence shown here is derived from an EMBL/GenBank/DDBJ whole genome shotgun (WGS) entry which is preliminary data.</text>
</comment>
<dbReference type="PATRIC" id="fig|1502293.3.peg.1305"/>
<organism evidence="2 3">
    <name type="scientific">Marine Group I thaumarchaeote SCGC AAA799-N04</name>
    <dbReference type="NCBI Taxonomy" id="1502293"/>
    <lineage>
        <taxon>Archaea</taxon>
        <taxon>Nitrososphaerota</taxon>
        <taxon>Marine Group I</taxon>
    </lineage>
</organism>
<name>A0A081RLT3_9ARCH</name>
<gene>
    <name evidence="2" type="ORF">AAA799N04_01410</name>
</gene>
<evidence type="ECO:0000313" key="2">
    <source>
        <dbReference type="EMBL" id="KEQ56156.1"/>
    </source>
</evidence>
<evidence type="ECO:0008006" key="4">
    <source>
        <dbReference type="Google" id="ProtNLM"/>
    </source>
</evidence>
<feature type="coiled-coil region" evidence="1">
    <location>
        <begin position="188"/>
        <end position="229"/>
    </location>
</feature>
<reference evidence="2 3" key="1">
    <citation type="submission" date="2014-06" db="EMBL/GenBank/DDBJ databases">
        <authorList>
            <person name="Ngugi D.K."/>
            <person name="Blom J."/>
            <person name="Alam I."/>
            <person name="Rashid M."/>
            <person name="Ba Alawi W."/>
            <person name="Zhang G."/>
            <person name="Hikmawan T."/>
            <person name="Guan Y."/>
            <person name="Antunes A."/>
            <person name="Siam R."/>
            <person name="ElDorry H."/>
            <person name="Bajic V."/>
            <person name="Stingl U."/>
        </authorList>
    </citation>
    <scope>NUCLEOTIDE SEQUENCE [LARGE SCALE GENOMIC DNA]</scope>
    <source>
        <strain evidence="2">SCGC AAA799-N04</strain>
    </source>
</reference>
<dbReference type="EMBL" id="JOKN01000030">
    <property type="protein sequence ID" value="KEQ56156.1"/>
    <property type="molecule type" value="Genomic_DNA"/>
</dbReference>
<dbReference type="Proteomes" id="UP000028059">
    <property type="component" value="Unassembled WGS sequence"/>
</dbReference>
<evidence type="ECO:0000313" key="3">
    <source>
        <dbReference type="Proteomes" id="UP000028059"/>
    </source>
</evidence>
<keyword evidence="1" id="KW-0175">Coiled coil</keyword>
<evidence type="ECO:0000256" key="1">
    <source>
        <dbReference type="SAM" id="Coils"/>
    </source>
</evidence>
<accession>A0A081RLT3</accession>
<dbReference type="AlphaFoldDB" id="A0A081RLT3"/>
<protein>
    <recommendedName>
        <fullName evidence="4">Exonuclease SbcC</fullName>
    </recommendedName>
</protein>
<sequence>MVFGWGKKKQEEKPVETAPQTKEISLNEVKNIVAELEKLRESQTVSEVKHLRNSTAPLIDELIKVGKMLEKDTLNVDDIDKHLAIIVVRGKKQVIDVIKKGVVSLPEVSNIENAKKLDTSLNQILKKVGDVLGRQTRVIHIFAKKYATQLKDNLEVMNQNHSEIHDILQNYDNTKSSSSEILDTLKKIDTLKSKKIEKTQKIADTNNELESVKEHLSSLEKSIDEIKSSDEYRKYLESKKSLESFETQKSKIKDEINSQFTKISRPLGRYEYASSLDKEQKSILATLSENPFDVLTPQNKDSIIVILENVRKGITSGSISVKDVDKTLSQITETEETLDGFISKVSEYFQKHQQMSAVLNSLRSEKLISLESELTKTSENRDDLQLKSETFQGEVDEIDSSIPQLVSEIEKKLRLFSNTKYTLLMS</sequence>